<accession>A0A4R6IDI0</accession>
<comment type="caution">
    <text evidence="1">The sequence shown here is derived from an EMBL/GenBank/DDBJ whole genome shotgun (WGS) entry which is preliminary data.</text>
</comment>
<organism evidence="1 2">
    <name type="scientific">Mycoplasma testudineum</name>
    <dbReference type="NCBI Taxonomy" id="244584"/>
    <lineage>
        <taxon>Bacteria</taxon>
        <taxon>Bacillati</taxon>
        <taxon>Mycoplasmatota</taxon>
        <taxon>Mollicutes</taxon>
        <taxon>Mycoplasmataceae</taxon>
        <taxon>Mycoplasma</taxon>
    </lineage>
</organism>
<reference evidence="1 2" key="1">
    <citation type="submission" date="2019-03" db="EMBL/GenBank/DDBJ databases">
        <title>Genomic Encyclopedia of Archaeal and Bacterial Type Strains, Phase II (KMG-II): from individual species to whole genera.</title>
        <authorList>
            <person name="Goeker M."/>
        </authorList>
    </citation>
    <scope>NUCLEOTIDE SEQUENCE [LARGE SCALE GENOMIC DNA]</scope>
    <source>
        <strain evidence="1 2">ATCC 700618</strain>
    </source>
</reference>
<dbReference type="Proteomes" id="UP000295518">
    <property type="component" value="Unassembled WGS sequence"/>
</dbReference>
<evidence type="ECO:0000313" key="1">
    <source>
        <dbReference type="EMBL" id="TDO18955.1"/>
    </source>
</evidence>
<proteinExistence type="predicted"/>
<protein>
    <submittedName>
        <fullName evidence="1">Uncharacterized protein</fullName>
    </submittedName>
</protein>
<keyword evidence="2" id="KW-1185">Reference proteome</keyword>
<gene>
    <name evidence="1" type="ORF">EI74_0835</name>
</gene>
<name>A0A4R6IDI0_9MOLU</name>
<dbReference type="EMBL" id="SNWN01000017">
    <property type="protein sequence ID" value="TDO18955.1"/>
    <property type="molecule type" value="Genomic_DNA"/>
</dbReference>
<evidence type="ECO:0000313" key="2">
    <source>
        <dbReference type="Proteomes" id="UP000295518"/>
    </source>
</evidence>
<dbReference type="AlphaFoldDB" id="A0A4R6IDI0"/>
<sequence length="54" mass="6388">MNISLNEWLGKAYVEKIAAKIAKLKAIIKKIFKFWDYNDNQLSKIVNSRIKINY</sequence>